<evidence type="ECO:0000313" key="1">
    <source>
        <dbReference type="EMBL" id="CKU75917.1"/>
    </source>
</evidence>
<proteinExistence type="predicted"/>
<dbReference type="EMBL" id="CNFT01003110">
    <property type="protein sequence ID" value="CKU75917.1"/>
    <property type="molecule type" value="Genomic_DNA"/>
</dbReference>
<protein>
    <submittedName>
        <fullName evidence="1">Uncharacterized protein</fullName>
    </submittedName>
</protein>
<reference evidence="1 2" key="1">
    <citation type="submission" date="2015-03" db="EMBL/GenBank/DDBJ databases">
        <authorList>
            <consortium name="Pathogen Informatics"/>
        </authorList>
    </citation>
    <scope>NUCLEOTIDE SEQUENCE [LARGE SCALE GENOMIC DNA]</scope>
    <source>
        <strain evidence="1 2">Bir 185</strain>
    </source>
</reference>
<name>A0A655AV61_MYCTX</name>
<dbReference type="AntiFam" id="ANF00095">
    <property type="entry name" value="Shadow ORF (opposite ABC transporters)"/>
</dbReference>
<sequence>MEDDDNGLAEFLHQSSKNLHHADALLDIEIVEWFVQQDKVRILGQYHSDKDALELPP</sequence>
<gene>
    <name evidence="1" type="ORF">ERS027659_05285</name>
</gene>
<evidence type="ECO:0000313" key="2">
    <source>
        <dbReference type="Proteomes" id="UP000050164"/>
    </source>
</evidence>
<organism evidence="1 2">
    <name type="scientific">Mycobacterium tuberculosis</name>
    <dbReference type="NCBI Taxonomy" id="1773"/>
    <lineage>
        <taxon>Bacteria</taxon>
        <taxon>Bacillati</taxon>
        <taxon>Actinomycetota</taxon>
        <taxon>Actinomycetes</taxon>
        <taxon>Mycobacteriales</taxon>
        <taxon>Mycobacteriaceae</taxon>
        <taxon>Mycobacterium</taxon>
        <taxon>Mycobacterium tuberculosis complex</taxon>
    </lineage>
</organism>
<accession>A0A655AV61</accession>
<dbReference type="AlphaFoldDB" id="A0A655AV61"/>
<dbReference type="Proteomes" id="UP000050164">
    <property type="component" value="Unassembled WGS sequence"/>
</dbReference>